<dbReference type="Proteomes" id="UP000076512">
    <property type="component" value="Unassembled WGS sequence"/>
</dbReference>
<dbReference type="STRING" id="455432.AWN90_13665"/>
<accession>A0A164HUN4</accession>
<evidence type="ECO:0000313" key="2">
    <source>
        <dbReference type="Proteomes" id="UP000076512"/>
    </source>
</evidence>
<dbReference type="OrthoDB" id="4094653at2"/>
<dbReference type="AlphaFoldDB" id="A0A164HUN4"/>
<reference evidence="1 2" key="1">
    <citation type="submission" date="2016-04" db="EMBL/GenBank/DDBJ databases">
        <authorList>
            <person name="Evans L.H."/>
            <person name="Alamgir A."/>
            <person name="Owens N."/>
            <person name="Weber N.D."/>
            <person name="Virtaneva K."/>
            <person name="Barbian K."/>
            <person name="Babar A."/>
            <person name="Rosenke K."/>
        </authorList>
    </citation>
    <scope>NUCLEOTIDE SEQUENCE [LARGE SCALE GENOMIC DNA]</scope>
    <source>
        <strain evidence="1 2">IFM 0406</strain>
    </source>
</reference>
<organism evidence="1 2">
    <name type="scientific">Nocardia terpenica</name>
    <dbReference type="NCBI Taxonomy" id="455432"/>
    <lineage>
        <taxon>Bacteria</taxon>
        <taxon>Bacillati</taxon>
        <taxon>Actinomycetota</taxon>
        <taxon>Actinomycetes</taxon>
        <taxon>Mycobacteriales</taxon>
        <taxon>Nocardiaceae</taxon>
        <taxon>Nocardia</taxon>
    </lineage>
</organism>
<keyword evidence="2" id="KW-1185">Reference proteome</keyword>
<dbReference type="InterPro" id="IPR058154">
    <property type="entry name" value="Bxb1_TTP-like"/>
</dbReference>
<dbReference type="EMBL" id="LWGR01000021">
    <property type="protein sequence ID" value="KZM68831.1"/>
    <property type="molecule type" value="Genomic_DNA"/>
</dbReference>
<proteinExistence type="predicted"/>
<evidence type="ECO:0000313" key="1">
    <source>
        <dbReference type="EMBL" id="KZM68831.1"/>
    </source>
</evidence>
<protein>
    <submittedName>
        <fullName evidence="1">Phage tail protein</fullName>
    </submittedName>
</protein>
<sequence>MAINDKAVLTASGGYVFVGPVGTAAPTPAELAAVNPVTFGAQTQTIKLSGSASAGSFTIASGADTTAALPYNATAGQVQAALEALPSIGTGNAFATGDLATGIKVSFIGTLQGKALAKLVVTGAGLTGGGTIDATITQAPNGWSNIGHTSRDEMPEFGFDGGDSEVKGTWQNAQLREVVTEQAADYVTLQLHQFDKASFELYYGENAAQTPGVFGVDGGNKKTNERAFLIIIVDGDAKVGFYASKASVKRDDAVSLPSDEFAALPIKATFLKHGANRLFDWISQTLFS</sequence>
<dbReference type="Pfam" id="PF25681">
    <property type="entry name" value="Phage_TTP_17"/>
    <property type="match status" value="2"/>
</dbReference>
<comment type="caution">
    <text evidence="1">The sequence shown here is derived from an EMBL/GenBank/DDBJ whole genome shotgun (WGS) entry which is preliminary data.</text>
</comment>
<name>A0A164HUN4_9NOCA</name>
<gene>
    <name evidence="1" type="ORF">AWN90_13665</name>
</gene>
<dbReference type="RefSeq" id="WP_067580774.1">
    <property type="nucleotide sequence ID" value="NZ_JABMCZ010000002.1"/>
</dbReference>